<comment type="caution">
    <text evidence="1">The sequence shown here is derived from an EMBL/GenBank/DDBJ whole genome shotgun (WGS) entry which is preliminary data.</text>
</comment>
<accession>A0ACC0UH91</accession>
<organism evidence="1 2">
    <name type="scientific">Russula earlei</name>
    <dbReference type="NCBI Taxonomy" id="71964"/>
    <lineage>
        <taxon>Eukaryota</taxon>
        <taxon>Fungi</taxon>
        <taxon>Dikarya</taxon>
        <taxon>Basidiomycota</taxon>
        <taxon>Agaricomycotina</taxon>
        <taxon>Agaricomycetes</taxon>
        <taxon>Russulales</taxon>
        <taxon>Russulaceae</taxon>
        <taxon>Russula</taxon>
    </lineage>
</organism>
<dbReference type="Proteomes" id="UP001207468">
    <property type="component" value="Unassembled WGS sequence"/>
</dbReference>
<proteinExistence type="predicted"/>
<protein>
    <submittedName>
        <fullName evidence="1">Uncharacterized protein</fullName>
    </submittedName>
</protein>
<reference evidence="1" key="1">
    <citation type="submission" date="2021-03" db="EMBL/GenBank/DDBJ databases">
        <title>Evolutionary priming and transition to the ectomycorrhizal habit in an iconic lineage of mushroom-forming fungi: is preadaptation a requirement?</title>
        <authorList>
            <consortium name="DOE Joint Genome Institute"/>
            <person name="Looney B.P."/>
            <person name="Miyauchi S."/>
            <person name="Morin E."/>
            <person name="Drula E."/>
            <person name="Courty P.E."/>
            <person name="Chicoki N."/>
            <person name="Fauchery L."/>
            <person name="Kohler A."/>
            <person name="Kuo A."/>
            <person name="LaButti K."/>
            <person name="Pangilinan J."/>
            <person name="Lipzen A."/>
            <person name="Riley R."/>
            <person name="Andreopoulos W."/>
            <person name="He G."/>
            <person name="Johnson J."/>
            <person name="Barry K.W."/>
            <person name="Grigoriev I.V."/>
            <person name="Nagy L."/>
            <person name="Hibbett D."/>
            <person name="Henrissat B."/>
            <person name="Matheny P.B."/>
            <person name="Labbe J."/>
            <person name="Martin A.F."/>
        </authorList>
    </citation>
    <scope>NUCLEOTIDE SEQUENCE</scope>
    <source>
        <strain evidence="1">BPL698</strain>
    </source>
</reference>
<evidence type="ECO:0000313" key="2">
    <source>
        <dbReference type="Proteomes" id="UP001207468"/>
    </source>
</evidence>
<dbReference type="EMBL" id="JAGFNK010000042">
    <property type="protein sequence ID" value="KAI9510462.1"/>
    <property type="molecule type" value="Genomic_DNA"/>
</dbReference>
<keyword evidence="2" id="KW-1185">Reference proteome</keyword>
<evidence type="ECO:0000313" key="1">
    <source>
        <dbReference type="EMBL" id="KAI9510462.1"/>
    </source>
</evidence>
<name>A0ACC0UH91_9AGAM</name>
<sequence length="238" mass="27326">MTTDVLPDDVLIEIFDFHLNGMSIFDDDMNDEYGMIRWHTLVHVCQRWRQLIFTSPCRLGLVLEYNGKKPMREMLDVWPVLPIAIRLRALESLLKPSHADNIVDALDLENHARIHEIKLDEFPRSHWDRFVGAMQKPFPQLRNLQIGCSGGATAVLPISDLFLGGSVSHLQKLRLENIQFPFPGVQKQLLTANNLVELSLWTTPLSGYISPEAMVICLSAMPRLEILLFRVDFPRFRP</sequence>
<gene>
    <name evidence="1" type="ORF">F5148DRAFT_582841</name>
</gene>